<keyword evidence="4" id="KW-1185">Reference proteome</keyword>
<dbReference type="InterPro" id="IPR038081">
    <property type="entry name" value="CalX-like_sf"/>
</dbReference>
<dbReference type="Gene3D" id="2.60.40.2030">
    <property type="match status" value="1"/>
</dbReference>
<reference evidence="3 4" key="1">
    <citation type="submission" date="2024-08" db="EMBL/GenBank/DDBJ databases">
        <authorList>
            <person name="Lu H."/>
        </authorList>
    </citation>
    <scope>NUCLEOTIDE SEQUENCE [LARGE SCALE GENOMIC DNA]</scope>
    <source>
        <strain evidence="3 4">DXS20W</strain>
    </source>
</reference>
<name>A0ABW7GKT3_9BURK</name>
<feature type="region of interest" description="Disordered" evidence="1">
    <location>
        <begin position="1"/>
        <end position="21"/>
    </location>
</feature>
<accession>A0ABW7GKT3</accession>
<protein>
    <submittedName>
        <fullName evidence="3">DUF1566 domain-containing protein</fullName>
    </submittedName>
</protein>
<evidence type="ECO:0000256" key="1">
    <source>
        <dbReference type="SAM" id="MobiDB-lite"/>
    </source>
</evidence>
<sequence>MTLSHRPAPRPLAAPPAPAGRAARSLSPVALAGLLGAAALLGGCGGGGGGGGSTPPPPPPPKGPLTVTVDPALAGSPLNLKITLAAGATGPADVLYSTAAVTATTGDATGGDRCNSVGVDYISATRATATVPAGASSVTVPITTCANTTFEPNERLDITTEFEGRTTTNRASIVNTFAGGLNDTGITQCLNKANALGACSATDIAGQDAATGRDASTLTNDGADGRVGFSFTATSGGACVQDQVTGLLWDATSATANTLAAAQVQADAANAANRCGRTDWRLPTPAELASLVDAGVTTGARIDAKLGTTAAVPSWTGTAYAGDTRANWVVDFGSGAVAFEPGTNPLGKTFAARLVAGTAAADADCDNTTTPRYTDHGNGTVTDTRTGLMWMQCVDGLSGASCGTGTATTHASFSAALARATAVNADAAGAGKTYNDWRVPNRNELASLVNWRCSSPAIQRTRFPGTPSSSVWTSSAATVAGFVWYVDFTDGNVGLSGSTGNRVLRLVRAGQ</sequence>
<dbReference type="Pfam" id="PF07603">
    <property type="entry name" value="Lcl_C"/>
    <property type="match status" value="2"/>
</dbReference>
<evidence type="ECO:0000259" key="2">
    <source>
        <dbReference type="Pfam" id="PF07603"/>
    </source>
</evidence>
<dbReference type="EMBL" id="JBIGHX010000004">
    <property type="protein sequence ID" value="MFG6462560.1"/>
    <property type="molecule type" value="Genomic_DNA"/>
</dbReference>
<evidence type="ECO:0000313" key="4">
    <source>
        <dbReference type="Proteomes" id="UP001606302"/>
    </source>
</evidence>
<dbReference type="RefSeq" id="WP_394511428.1">
    <property type="nucleotide sequence ID" value="NZ_JBIGHX010000004.1"/>
</dbReference>
<dbReference type="Proteomes" id="UP001606302">
    <property type="component" value="Unassembled WGS sequence"/>
</dbReference>
<dbReference type="InterPro" id="IPR011460">
    <property type="entry name" value="Lcl_C"/>
</dbReference>
<gene>
    <name evidence="3" type="ORF">ACG04Q_13355</name>
</gene>
<dbReference type="PANTHER" id="PTHR35812">
    <property type="entry name" value="LIPOPROTEIN"/>
    <property type="match status" value="1"/>
</dbReference>
<feature type="domain" description="Lcl C-terminal" evidence="2">
    <location>
        <begin position="379"/>
        <end position="508"/>
    </location>
</feature>
<feature type="domain" description="Lcl C-terminal" evidence="2">
    <location>
        <begin position="239"/>
        <end position="355"/>
    </location>
</feature>
<evidence type="ECO:0000313" key="3">
    <source>
        <dbReference type="EMBL" id="MFG6462560.1"/>
    </source>
</evidence>
<comment type="caution">
    <text evidence="3">The sequence shown here is derived from an EMBL/GenBank/DDBJ whole genome shotgun (WGS) entry which is preliminary data.</text>
</comment>
<dbReference type="PANTHER" id="PTHR35812:SF1">
    <property type="entry name" value="LIPOPROTEIN"/>
    <property type="match status" value="1"/>
</dbReference>
<feature type="compositionally biased region" description="Pro residues" evidence="1">
    <location>
        <begin position="9"/>
        <end position="18"/>
    </location>
</feature>
<proteinExistence type="predicted"/>
<dbReference type="SUPFAM" id="SSF141072">
    <property type="entry name" value="CalX-like"/>
    <property type="match status" value="1"/>
</dbReference>
<organism evidence="3 4">
    <name type="scientific">Pelomonas lactea</name>
    <dbReference type="NCBI Taxonomy" id="3299030"/>
    <lineage>
        <taxon>Bacteria</taxon>
        <taxon>Pseudomonadati</taxon>
        <taxon>Pseudomonadota</taxon>
        <taxon>Betaproteobacteria</taxon>
        <taxon>Burkholderiales</taxon>
        <taxon>Sphaerotilaceae</taxon>
        <taxon>Roseateles</taxon>
    </lineage>
</organism>